<dbReference type="PANTHER" id="PTHR46470">
    <property type="entry name" value="N-ACYLNEURAMINATE-9-PHOSPHATASE"/>
    <property type="match status" value="1"/>
</dbReference>
<keyword evidence="5" id="KW-1185">Reference proteome</keyword>
<dbReference type="Gene3D" id="1.20.120.710">
    <property type="entry name" value="Haloacid dehalogenase hydrolase-like domain"/>
    <property type="match status" value="1"/>
</dbReference>
<proteinExistence type="inferred from homology"/>
<evidence type="ECO:0000313" key="4">
    <source>
        <dbReference type="EMBL" id="GFH41703.1"/>
    </source>
</evidence>
<comment type="caution">
    <text evidence="4">The sequence shown here is derived from an EMBL/GenBank/DDBJ whole genome shotgun (WGS) entry which is preliminary data.</text>
</comment>
<dbReference type="InterPro" id="IPR036412">
    <property type="entry name" value="HAD-like_sf"/>
</dbReference>
<protein>
    <recommendedName>
        <fullName evidence="3">Phosphoserine phosphatase</fullName>
        <shortName evidence="3">PSP</shortName>
        <ecNumber evidence="3">3.1.3.3</ecNumber>
    </recommendedName>
</protein>
<comment type="similarity">
    <text evidence="3">Belongs to the HAD-like hydrolase superfamily.</text>
</comment>
<dbReference type="SFLD" id="SFLDG01129">
    <property type="entry name" value="C1.5:_HAD__Beta-PGM__Phosphata"/>
    <property type="match status" value="1"/>
</dbReference>
<dbReference type="Proteomes" id="UP000480303">
    <property type="component" value="Unassembled WGS sequence"/>
</dbReference>
<comment type="pathway">
    <text evidence="3">Amino-acid biosynthesis; L-serine biosynthesis; L-serine from 3-phospho-D-glycerate: step 3/3.</text>
</comment>
<dbReference type="RefSeq" id="WP_172207398.1">
    <property type="nucleotide sequence ID" value="NZ_BLLI01000004.1"/>
</dbReference>
<dbReference type="SFLD" id="SFLDS00003">
    <property type="entry name" value="Haloacid_Dehalogenase"/>
    <property type="match status" value="1"/>
</dbReference>
<dbReference type="Pfam" id="PF00702">
    <property type="entry name" value="Hydrolase"/>
    <property type="match status" value="1"/>
</dbReference>
<evidence type="ECO:0000313" key="5">
    <source>
        <dbReference type="Proteomes" id="UP000480303"/>
    </source>
</evidence>
<comment type="catalytic activity">
    <reaction evidence="3">
        <text>O-phospho-L-serine + H2O = L-serine + phosphate</text>
        <dbReference type="Rhea" id="RHEA:21208"/>
        <dbReference type="ChEBI" id="CHEBI:15377"/>
        <dbReference type="ChEBI" id="CHEBI:33384"/>
        <dbReference type="ChEBI" id="CHEBI:43474"/>
        <dbReference type="ChEBI" id="CHEBI:57524"/>
        <dbReference type="EC" id="3.1.3.3"/>
    </reaction>
</comment>
<dbReference type="EMBL" id="BLLI01000004">
    <property type="protein sequence ID" value="GFH41703.1"/>
    <property type="molecule type" value="Genomic_DNA"/>
</dbReference>
<keyword evidence="3" id="KW-0170">Cobalt</keyword>
<reference evidence="4 5" key="1">
    <citation type="submission" date="2020-02" db="EMBL/GenBank/DDBJ databases">
        <title>Draft genome sequence of Lactococcus sp. Hs30E4-3.</title>
        <authorList>
            <person name="Noda S."/>
            <person name="Yuki M."/>
            <person name="Ohkuma M."/>
        </authorList>
    </citation>
    <scope>NUCLEOTIDE SEQUENCE [LARGE SCALE GENOMIC DNA]</scope>
    <source>
        <strain evidence="4 5">Hs30E4-3</strain>
    </source>
</reference>
<dbReference type="HAMAP" id="MF_02240">
    <property type="entry name" value="PSP"/>
    <property type="match status" value="1"/>
</dbReference>
<keyword evidence="2 3" id="KW-0460">Magnesium</keyword>
<organism evidence="4 5">
    <name type="scientific">Pseudolactococcus hodotermopsidis</name>
    <dbReference type="NCBI Taxonomy" id="2709157"/>
    <lineage>
        <taxon>Bacteria</taxon>
        <taxon>Bacillati</taxon>
        <taxon>Bacillota</taxon>
        <taxon>Bacilli</taxon>
        <taxon>Lactobacillales</taxon>
        <taxon>Streptococcaceae</taxon>
        <taxon>Pseudolactococcus</taxon>
    </lineage>
</organism>
<keyword evidence="3" id="KW-0028">Amino-acid biosynthesis</keyword>
<comment type="catalytic activity">
    <reaction evidence="3">
        <text>O-phospho-D-serine + H2O = D-serine + phosphate</text>
        <dbReference type="Rhea" id="RHEA:24873"/>
        <dbReference type="ChEBI" id="CHEBI:15377"/>
        <dbReference type="ChEBI" id="CHEBI:35247"/>
        <dbReference type="ChEBI" id="CHEBI:43474"/>
        <dbReference type="ChEBI" id="CHEBI:58680"/>
        <dbReference type="EC" id="3.1.3.3"/>
    </reaction>
</comment>
<dbReference type="PANTHER" id="PTHR46470:SF3">
    <property type="entry name" value="N-ACYLNEURAMINATE-9-PHOSPHATASE"/>
    <property type="match status" value="1"/>
</dbReference>
<keyword evidence="3" id="KW-0718">Serine biosynthesis</keyword>
<dbReference type="NCBIfam" id="TIGR01549">
    <property type="entry name" value="HAD-SF-IA-v1"/>
    <property type="match status" value="1"/>
</dbReference>
<dbReference type="InterPro" id="IPR006439">
    <property type="entry name" value="HAD-SF_hydro_IA"/>
</dbReference>
<dbReference type="Gene3D" id="3.40.50.1000">
    <property type="entry name" value="HAD superfamily/HAD-like"/>
    <property type="match status" value="1"/>
</dbReference>
<comment type="cofactor">
    <cofactor evidence="3">
        <name>Mg(2+)</name>
        <dbReference type="ChEBI" id="CHEBI:18420"/>
    </cofactor>
    <cofactor evidence="3">
        <name>Co(2+)</name>
        <dbReference type="ChEBI" id="CHEBI:48828"/>
    </cofactor>
</comment>
<accession>A0A6A0BAN3</accession>
<sequence>MTIKTIIFDLDDTLLSDSAAVQLAFERTTAFVAEKFPQVEAKILEEALRKRAIDLFSTYDFYDFTVQIGISPFEGLWGEFSDQTLRFPEMARQINAYRQIVWTTALADVGISDRRLVKLLSLMFIAIRMENSISYEDTYATLAHLYETYQLILLTNGAPSLQNLKLNKAPKFRKYFDKIIISGDFGKGKPSLEIFDFAISRAKADKKTSVMVGDNLFTDILGANTSGIRSIWLNRDNLPANEAVTPDFTVTSLTEVVELVEKENGN</sequence>
<evidence type="ECO:0000256" key="3">
    <source>
        <dbReference type="HAMAP-Rule" id="MF_02240"/>
    </source>
</evidence>
<evidence type="ECO:0000256" key="1">
    <source>
        <dbReference type="ARBA" id="ARBA00022801"/>
    </source>
</evidence>
<dbReference type="SUPFAM" id="SSF56784">
    <property type="entry name" value="HAD-like"/>
    <property type="match status" value="1"/>
</dbReference>
<dbReference type="InterPro" id="IPR023214">
    <property type="entry name" value="HAD_sf"/>
</dbReference>
<dbReference type="GO" id="GO:0006564">
    <property type="term" value="P:L-serine biosynthetic process"/>
    <property type="evidence" value="ECO:0007669"/>
    <property type="project" value="UniProtKB-UniRule"/>
</dbReference>
<dbReference type="InterPro" id="IPR044266">
    <property type="entry name" value="PSP_YsaA"/>
</dbReference>
<keyword evidence="1 3" id="KW-0378">Hydrolase</keyword>
<name>A0A6A0BAN3_9LACT</name>
<dbReference type="EC" id="3.1.3.3" evidence="3"/>
<dbReference type="GO" id="GO:0036424">
    <property type="term" value="F:L-phosphoserine phosphatase activity"/>
    <property type="evidence" value="ECO:0007669"/>
    <property type="project" value="UniProtKB-UniRule"/>
</dbReference>
<comment type="function">
    <text evidence="3">Catalyzes the last step of the phosphorylated serine biosynthetic pathway, i.e. dephosphorylation of O-phospho-L-serine to form L-serine.</text>
</comment>
<evidence type="ECO:0000256" key="2">
    <source>
        <dbReference type="ARBA" id="ARBA00022842"/>
    </source>
</evidence>
<dbReference type="InterPro" id="IPR051400">
    <property type="entry name" value="HAD-like_hydrolase"/>
</dbReference>
<dbReference type="AlphaFoldDB" id="A0A6A0BAN3"/>
<gene>
    <name evidence="4" type="primary">ysaA</name>
    <name evidence="4" type="ORF">Hs30E_02540</name>
</gene>